<keyword evidence="2" id="KW-1185">Reference proteome</keyword>
<evidence type="ECO:0000313" key="2">
    <source>
        <dbReference type="Proteomes" id="UP000230233"/>
    </source>
</evidence>
<proteinExistence type="predicted"/>
<organism evidence="1 2">
    <name type="scientific">Caenorhabditis nigoni</name>
    <dbReference type="NCBI Taxonomy" id="1611254"/>
    <lineage>
        <taxon>Eukaryota</taxon>
        <taxon>Metazoa</taxon>
        <taxon>Ecdysozoa</taxon>
        <taxon>Nematoda</taxon>
        <taxon>Chromadorea</taxon>
        <taxon>Rhabditida</taxon>
        <taxon>Rhabditina</taxon>
        <taxon>Rhabditomorpha</taxon>
        <taxon>Rhabditoidea</taxon>
        <taxon>Rhabditidae</taxon>
        <taxon>Peloderinae</taxon>
        <taxon>Caenorhabditis</taxon>
    </lineage>
</organism>
<accession>A0A2G5VG41</accession>
<gene>
    <name evidence="1" type="primary">Cnig_chr_I.g1506</name>
    <name evidence="1" type="ORF">B9Z55_001506</name>
</gene>
<dbReference type="AlphaFoldDB" id="A0A2G5VG41"/>
<evidence type="ECO:0000313" key="1">
    <source>
        <dbReference type="EMBL" id="PIC50707.1"/>
    </source>
</evidence>
<dbReference type="EMBL" id="PDUG01000001">
    <property type="protein sequence ID" value="PIC50707.1"/>
    <property type="molecule type" value="Genomic_DNA"/>
</dbReference>
<comment type="caution">
    <text evidence="1">The sequence shown here is derived from an EMBL/GenBank/DDBJ whole genome shotgun (WGS) entry which is preliminary data.</text>
</comment>
<reference evidence="2" key="1">
    <citation type="submission" date="2017-10" db="EMBL/GenBank/DDBJ databases">
        <title>Rapid genome shrinkage in a self-fertile nematode reveals novel sperm competition proteins.</title>
        <authorList>
            <person name="Yin D."/>
            <person name="Schwarz E.M."/>
            <person name="Thomas C.G."/>
            <person name="Felde R.L."/>
            <person name="Korf I.F."/>
            <person name="Cutter A.D."/>
            <person name="Schartner C.M."/>
            <person name="Ralston E.J."/>
            <person name="Meyer B.J."/>
            <person name="Haag E.S."/>
        </authorList>
    </citation>
    <scope>NUCLEOTIDE SEQUENCE [LARGE SCALE GENOMIC DNA]</scope>
    <source>
        <strain evidence="2">JU1422</strain>
    </source>
</reference>
<sequence>MFPNLVRNFLEPGWKKRVSRICLEFSPNLIGNRLPESAKNININSVRDAQSFELGTWKKIQAKKMAEKRLKNVLEYFRH</sequence>
<dbReference type="Proteomes" id="UP000230233">
    <property type="component" value="Chromosome I"/>
</dbReference>
<protein>
    <submittedName>
        <fullName evidence="1">Uncharacterized protein</fullName>
    </submittedName>
</protein>
<name>A0A2G5VG41_9PELO</name>